<dbReference type="GO" id="GO:0052621">
    <property type="term" value="F:diguanylate cyclase activity"/>
    <property type="evidence" value="ECO:0007669"/>
    <property type="project" value="TreeGrafter"/>
</dbReference>
<feature type="transmembrane region" description="Helical" evidence="1">
    <location>
        <begin position="69"/>
        <end position="91"/>
    </location>
</feature>
<dbReference type="Pfam" id="PF00990">
    <property type="entry name" value="GGDEF"/>
    <property type="match status" value="1"/>
</dbReference>
<keyword evidence="1" id="KW-0812">Transmembrane</keyword>
<sequence length="376" mass="42635">MNVFLHIDLNVFMVAICLIMFFANRGMVEKRMAQNIIFRLLIVSNIALLILEAITWLLEGHPSPVLIPLYYIVTILLYILTPIPALLWLMYVNWQLFQNSRKLKTSVIIFGIPAAVCMILTVLSPLNGWMFTIDANNIYQRGVLYPLLAFTCFFPTIFAALLLAINRKRISKKMLVLMLLFTVPPLLGAVAQVLFYGITVLWSSITISIFFIHTNIQSTQIHVDHLTGAFNRRQLDVILEDRIHTAQSKQPLSCILLDIDHFKAINDTLGHIAGDEALKDASALLQSCIRKRDLLARFGGDEFIIITDIDNDKTLGELCQRIRQAVEGFNQSCHRNYTLGFSIGSAVYDPESGWSKDRYIAHVDSLMYLDKNGGRK</sequence>
<reference evidence="3" key="1">
    <citation type="submission" date="2019-08" db="EMBL/GenBank/DDBJ databases">
        <authorList>
            <person name="Kucharzyk K."/>
            <person name="Murdoch R.W."/>
            <person name="Higgins S."/>
            <person name="Loffler F."/>
        </authorList>
    </citation>
    <scope>NUCLEOTIDE SEQUENCE</scope>
</reference>
<accession>A0A644X166</accession>
<feature type="transmembrane region" description="Helical" evidence="1">
    <location>
        <begin position="177"/>
        <end position="202"/>
    </location>
</feature>
<proteinExistence type="predicted"/>
<dbReference type="InterPro" id="IPR029787">
    <property type="entry name" value="Nucleotide_cyclase"/>
</dbReference>
<dbReference type="SMART" id="SM00267">
    <property type="entry name" value="GGDEF"/>
    <property type="match status" value="1"/>
</dbReference>
<dbReference type="AlphaFoldDB" id="A0A644X166"/>
<dbReference type="NCBIfam" id="TIGR00254">
    <property type="entry name" value="GGDEF"/>
    <property type="match status" value="1"/>
</dbReference>
<feature type="transmembrane region" description="Helical" evidence="1">
    <location>
        <begin position="103"/>
        <end position="123"/>
    </location>
</feature>
<dbReference type="PROSITE" id="PS50887">
    <property type="entry name" value="GGDEF"/>
    <property type="match status" value="1"/>
</dbReference>
<dbReference type="CDD" id="cd01949">
    <property type="entry name" value="GGDEF"/>
    <property type="match status" value="1"/>
</dbReference>
<keyword evidence="1" id="KW-0472">Membrane</keyword>
<dbReference type="InterPro" id="IPR050469">
    <property type="entry name" value="Diguanylate_Cyclase"/>
</dbReference>
<feature type="domain" description="GGDEF" evidence="2">
    <location>
        <begin position="250"/>
        <end position="376"/>
    </location>
</feature>
<name>A0A644X166_9ZZZZ</name>
<protein>
    <recommendedName>
        <fullName evidence="2">GGDEF domain-containing protein</fullName>
    </recommendedName>
</protein>
<comment type="caution">
    <text evidence="3">The sequence shown here is derived from an EMBL/GenBank/DDBJ whole genome shotgun (WGS) entry which is preliminary data.</text>
</comment>
<feature type="transmembrane region" description="Helical" evidence="1">
    <location>
        <begin position="36"/>
        <end position="57"/>
    </location>
</feature>
<dbReference type="SUPFAM" id="SSF55073">
    <property type="entry name" value="Nucleotide cyclase"/>
    <property type="match status" value="1"/>
</dbReference>
<organism evidence="3">
    <name type="scientific">bioreactor metagenome</name>
    <dbReference type="NCBI Taxonomy" id="1076179"/>
    <lineage>
        <taxon>unclassified sequences</taxon>
        <taxon>metagenomes</taxon>
        <taxon>ecological metagenomes</taxon>
    </lineage>
</organism>
<dbReference type="PANTHER" id="PTHR45138:SF9">
    <property type="entry name" value="DIGUANYLATE CYCLASE DGCM-RELATED"/>
    <property type="match status" value="1"/>
</dbReference>
<evidence type="ECO:0000259" key="2">
    <source>
        <dbReference type="PROSITE" id="PS50887"/>
    </source>
</evidence>
<evidence type="ECO:0000256" key="1">
    <source>
        <dbReference type="SAM" id="Phobius"/>
    </source>
</evidence>
<dbReference type="EMBL" id="VSSQ01001599">
    <property type="protein sequence ID" value="MPM09687.1"/>
    <property type="molecule type" value="Genomic_DNA"/>
</dbReference>
<feature type="transmembrane region" description="Helical" evidence="1">
    <location>
        <begin position="6"/>
        <end position="24"/>
    </location>
</feature>
<gene>
    <name evidence="3" type="ORF">SDC9_56009</name>
</gene>
<dbReference type="InterPro" id="IPR000160">
    <property type="entry name" value="GGDEF_dom"/>
</dbReference>
<keyword evidence="1" id="KW-1133">Transmembrane helix</keyword>
<evidence type="ECO:0000313" key="3">
    <source>
        <dbReference type="EMBL" id="MPM09687.1"/>
    </source>
</evidence>
<dbReference type="Gene3D" id="3.30.70.270">
    <property type="match status" value="1"/>
</dbReference>
<feature type="transmembrane region" description="Helical" evidence="1">
    <location>
        <begin position="143"/>
        <end position="165"/>
    </location>
</feature>
<dbReference type="PANTHER" id="PTHR45138">
    <property type="entry name" value="REGULATORY COMPONENTS OF SENSORY TRANSDUCTION SYSTEM"/>
    <property type="match status" value="1"/>
</dbReference>
<dbReference type="InterPro" id="IPR043128">
    <property type="entry name" value="Rev_trsase/Diguanyl_cyclase"/>
</dbReference>